<dbReference type="Gene3D" id="3.30.530.20">
    <property type="match status" value="1"/>
</dbReference>
<comment type="caution">
    <text evidence="3">The sequence shown here is derived from an EMBL/GenBank/DDBJ whole genome shotgun (WGS) entry which is preliminary data.</text>
</comment>
<dbReference type="InterPro" id="IPR023393">
    <property type="entry name" value="START-like_dom_sf"/>
</dbReference>
<proteinExistence type="inferred from homology"/>
<name>A0A084UEJ3_9HYPH</name>
<dbReference type="STRING" id="472175.EL18_02427"/>
<dbReference type="EMBL" id="JMQM01000001">
    <property type="protein sequence ID" value="KFB11379.1"/>
    <property type="molecule type" value="Genomic_DNA"/>
</dbReference>
<dbReference type="InterPro" id="IPR013538">
    <property type="entry name" value="ASHA1/2-like_C"/>
</dbReference>
<dbReference type="eggNOG" id="COG3832">
    <property type="taxonomic scope" value="Bacteria"/>
</dbReference>
<evidence type="ECO:0000313" key="4">
    <source>
        <dbReference type="Proteomes" id="UP000053675"/>
    </source>
</evidence>
<comment type="similarity">
    <text evidence="1">Belongs to the AHA1 family.</text>
</comment>
<organism evidence="3 4">
    <name type="scientific">Nitratireductor basaltis</name>
    <dbReference type="NCBI Taxonomy" id="472175"/>
    <lineage>
        <taxon>Bacteria</taxon>
        <taxon>Pseudomonadati</taxon>
        <taxon>Pseudomonadota</taxon>
        <taxon>Alphaproteobacteria</taxon>
        <taxon>Hyphomicrobiales</taxon>
        <taxon>Phyllobacteriaceae</taxon>
        <taxon>Nitratireductor</taxon>
    </lineage>
</organism>
<dbReference type="SUPFAM" id="SSF55961">
    <property type="entry name" value="Bet v1-like"/>
    <property type="match status" value="1"/>
</dbReference>
<sequence>MKSMIDNDALGTLIAPDTLRIERILPGPADRVWSYLVEGKKRRKWLAGGEMDDRVGGQVELKFRHSDFTADTPPERFADINKNGFTSQCRITEYDPPRLLAFTWPGDSESEVQFELFEEGSKVRLVLTHKRLVDAGQMLNVASGWHAHLEVLRNELAGEGEDRFWTRVVELQEIYRERLA</sequence>
<dbReference type="Pfam" id="PF08327">
    <property type="entry name" value="AHSA1"/>
    <property type="match status" value="1"/>
</dbReference>
<reference evidence="3 4" key="1">
    <citation type="submission" date="2014-05" db="EMBL/GenBank/DDBJ databases">
        <title>Draft Genome Sequence of Nitratireductor basaltis Strain UMTGB225, A Marine Bacterium Isolated from Green Barrel Tunicate.</title>
        <authorList>
            <person name="Gan H.Y."/>
        </authorList>
    </citation>
    <scope>NUCLEOTIDE SEQUENCE [LARGE SCALE GENOMIC DNA]</scope>
    <source>
        <strain evidence="3 4">UMTGB225</strain>
    </source>
</reference>
<keyword evidence="4" id="KW-1185">Reference proteome</keyword>
<protein>
    <submittedName>
        <fullName evidence="3">Activator of Hsp90 ATPase 1 family protein</fullName>
    </submittedName>
</protein>
<feature type="domain" description="Activator of Hsp90 ATPase homologue 1/2-like C-terminal" evidence="2">
    <location>
        <begin position="28"/>
        <end position="156"/>
    </location>
</feature>
<dbReference type="RefSeq" id="WP_051914080.1">
    <property type="nucleotide sequence ID" value="NZ_JMQM01000001.1"/>
</dbReference>
<gene>
    <name evidence="3" type="ORF">EL18_02427</name>
</gene>
<evidence type="ECO:0000259" key="2">
    <source>
        <dbReference type="Pfam" id="PF08327"/>
    </source>
</evidence>
<accession>A0A084UEJ3</accession>
<evidence type="ECO:0000313" key="3">
    <source>
        <dbReference type="EMBL" id="KFB11379.1"/>
    </source>
</evidence>
<dbReference type="PATRIC" id="fig|472175.3.peg.2419"/>
<dbReference type="AlphaFoldDB" id="A0A084UEJ3"/>
<dbReference type="CDD" id="cd08899">
    <property type="entry name" value="SRPBCC_CalC_Aha1-like_6"/>
    <property type="match status" value="1"/>
</dbReference>
<dbReference type="Proteomes" id="UP000053675">
    <property type="component" value="Unassembled WGS sequence"/>
</dbReference>
<evidence type="ECO:0000256" key="1">
    <source>
        <dbReference type="ARBA" id="ARBA00006817"/>
    </source>
</evidence>